<dbReference type="EMBL" id="CANTFM010001177">
    <property type="protein sequence ID" value="CAI5736253.1"/>
    <property type="molecule type" value="Genomic_DNA"/>
</dbReference>
<dbReference type="EMBL" id="CANTFM010001323">
    <property type="protein sequence ID" value="CAI5738299.1"/>
    <property type="molecule type" value="Genomic_DNA"/>
</dbReference>
<gene>
    <name evidence="2" type="ORF">PDE001_LOCUS6258</name>
    <name evidence="3" type="ORF">PDE001_LOCUS6868</name>
</gene>
<feature type="region of interest" description="Disordered" evidence="1">
    <location>
        <begin position="49"/>
        <end position="126"/>
    </location>
</feature>
<evidence type="ECO:0000313" key="3">
    <source>
        <dbReference type="EMBL" id="CAI5738299.1"/>
    </source>
</evidence>
<protein>
    <submittedName>
        <fullName evidence="3">Uncharacterized protein</fullName>
    </submittedName>
</protein>
<evidence type="ECO:0000313" key="4">
    <source>
        <dbReference type="Proteomes" id="UP001162029"/>
    </source>
</evidence>
<feature type="compositionally biased region" description="Basic residues" evidence="1">
    <location>
        <begin position="116"/>
        <end position="126"/>
    </location>
</feature>
<name>A0AAV0UN55_9STRA</name>
<comment type="caution">
    <text evidence="3">The sequence shown here is derived from an EMBL/GenBank/DDBJ whole genome shotgun (WGS) entry which is preliminary data.</text>
</comment>
<keyword evidence="4" id="KW-1185">Reference proteome</keyword>
<dbReference type="Proteomes" id="UP001162029">
    <property type="component" value="Unassembled WGS sequence"/>
</dbReference>
<dbReference type="AlphaFoldDB" id="A0AAV0UN55"/>
<feature type="compositionally biased region" description="Basic and acidic residues" evidence="1">
    <location>
        <begin position="80"/>
        <end position="90"/>
    </location>
</feature>
<feature type="compositionally biased region" description="Basic residues" evidence="1">
    <location>
        <begin position="94"/>
        <end position="106"/>
    </location>
</feature>
<proteinExistence type="predicted"/>
<evidence type="ECO:0000313" key="2">
    <source>
        <dbReference type="EMBL" id="CAI5736253.1"/>
    </source>
</evidence>
<reference evidence="3" key="1">
    <citation type="submission" date="2022-12" db="EMBL/GenBank/DDBJ databases">
        <authorList>
            <person name="Webb A."/>
        </authorList>
    </citation>
    <scope>NUCLEOTIDE SEQUENCE</scope>
    <source>
        <strain evidence="3">Pd1</strain>
    </source>
</reference>
<organism evidence="3 4">
    <name type="scientific">Peronospora destructor</name>
    <dbReference type="NCBI Taxonomy" id="86335"/>
    <lineage>
        <taxon>Eukaryota</taxon>
        <taxon>Sar</taxon>
        <taxon>Stramenopiles</taxon>
        <taxon>Oomycota</taxon>
        <taxon>Peronosporomycetes</taxon>
        <taxon>Peronosporales</taxon>
        <taxon>Peronosporaceae</taxon>
        <taxon>Peronospora</taxon>
    </lineage>
</organism>
<accession>A0AAV0UN55</accession>
<evidence type="ECO:0000256" key="1">
    <source>
        <dbReference type="SAM" id="MobiDB-lite"/>
    </source>
</evidence>
<sequence length="126" mass="14163">MLSMFSGLDLTLDSSGSVVFNVNGGRSAAKDLLVSKSTEKQAEAELAALQARKKQQQKKQQQQNKKEQPSTALSQALSVFDKEMKDRDSFLSRNTKRRQKSGKKTRGSTTASLRGRLQRQKKYQRL</sequence>